<evidence type="ECO:0000313" key="9">
    <source>
        <dbReference type="Proteomes" id="UP001642484"/>
    </source>
</evidence>
<evidence type="ECO:0000256" key="4">
    <source>
        <dbReference type="ARBA" id="ARBA00022737"/>
    </source>
</evidence>
<keyword evidence="9" id="KW-1185">Reference proteome</keyword>
<dbReference type="Pfam" id="PF00400">
    <property type="entry name" value="WD40"/>
    <property type="match status" value="2"/>
</dbReference>
<evidence type="ECO:0000313" key="8">
    <source>
        <dbReference type="EMBL" id="CAK9033763.1"/>
    </source>
</evidence>
<evidence type="ECO:0000256" key="5">
    <source>
        <dbReference type="PROSITE-ProRule" id="PRU00221"/>
    </source>
</evidence>
<sequence length="723" mass="80831">MEIQTDGPGEILSEEAAVDDHELAVFLREVAPVMEQELQLAWRSLPVFDAYVPLWDDVAETCEMTHQVWKEGLVDLQVTSVAWNSTGASLACAFGKLDTLGWCEVTAPVCVWNIFRPHLVAGEPDTVLQVQGFVMCIAFHPTKPSILAGGTYNGELQIWPQPEEAEVTERRKLQELVSKWRADDSEAWLSLALTAGLYLSSLALVHLSGGHWSSIIFLAFALVRAFIVFHDAAHSSFFEKPEHNKSLGQVLQFFINYSLEEWNAVHNSHHAHFGDNTIRDSSLTIWFSEQELDNAAWYLRLVHRIIRDPIFFYPLAGLFVFFLNKPQQHWPYRTVVPFLVWYGLGMQTLCAYLLAAWLGGSLGVACFHLQHHCNSPYRVPDDSSRTHLDAAILGSTRIPLAWPLSVFSFGIEYHHIHHFDIRVPGYRLERCDAEGEAANLWTRVNTVDWLRAVKSLCHSQFQGSSKAFDGLESPRFSSFWPYSALGLQERGSVIRAFRPPPGASMGRPTGSYTWKDCAVLLLDQLSANARLQLQHHVEGYCRTAGIREVSAEVIFQSKPDPMVLFPAPKTTDLEPHAGPVTVAAFSPFHRKLMLTGSADGSVKLFDVLQQRAVQTFFPPSKHLSTCAVSAAAWSSARPCVFAVAMEMGGVYLYDLLQSRQEPVLELPLTGAGSQKATSLAFNPKQRGLLGVGDDSGRVRVFRLPFRLSEQQKMEANQVSLPLF</sequence>
<keyword evidence="3 5" id="KW-0853">WD repeat</keyword>
<accession>A0ABP0L3M1</accession>
<dbReference type="InterPro" id="IPR036322">
    <property type="entry name" value="WD40_repeat_dom_sf"/>
</dbReference>
<dbReference type="PROSITE" id="PS50082">
    <property type="entry name" value="WD_REPEATS_2"/>
    <property type="match status" value="1"/>
</dbReference>
<comment type="caution">
    <text evidence="8">The sequence shown here is derived from an EMBL/GenBank/DDBJ whole genome shotgun (WGS) entry which is preliminary data.</text>
</comment>
<comment type="subcellular location">
    <subcellularLocation>
        <location evidence="1">Cytoplasm</location>
    </subcellularLocation>
</comment>
<keyword evidence="6" id="KW-1133">Transmembrane helix</keyword>
<evidence type="ECO:0000256" key="1">
    <source>
        <dbReference type="ARBA" id="ARBA00004496"/>
    </source>
</evidence>
<keyword evidence="6" id="KW-0472">Membrane</keyword>
<feature type="repeat" description="WD" evidence="5">
    <location>
        <begin position="573"/>
        <end position="615"/>
    </location>
</feature>
<dbReference type="SMART" id="SM00320">
    <property type="entry name" value="WD40"/>
    <property type="match status" value="4"/>
</dbReference>
<dbReference type="InterPro" id="IPR015943">
    <property type="entry name" value="WD40/YVTN_repeat-like_dom_sf"/>
</dbReference>
<dbReference type="SUPFAM" id="SSF50978">
    <property type="entry name" value="WD40 repeat-like"/>
    <property type="match status" value="1"/>
</dbReference>
<protein>
    <recommendedName>
        <fullName evidence="7">Fatty acid desaturase domain-containing protein</fullName>
    </recommendedName>
</protein>
<dbReference type="PANTHER" id="PTHR12442:SF26">
    <property type="entry name" value="CYTOPLASMIC DYNEIN 2 INTERMEDIATE CHAIN 2"/>
    <property type="match status" value="1"/>
</dbReference>
<dbReference type="InterPro" id="IPR050687">
    <property type="entry name" value="Dynein_IC"/>
</dbReference>
<dbReference type="PANTHER" id="PTHR12442">
    <property type="entry name" value="DYNEIN INTERMEDIATE CHAIN"/>
    <property type="match status" value="1"/>
</dbReference>
<keyword evidence="4" id="KW-0677">Repeat</keyword>
<dbReference type="InterPro" id="IPR001680">
    <property type="entry name" value="WD40_rpt"/>
</dbReference>
<organism evidence="8 9">
    <name type="scientific">Durusdinium trenchii</name>
    <dbReference type="NCBI Taxonomy" id="1381693"/>
    <lineage>
        <taxon>Eukaryota</taxon>
        <taxon>Sar</taxon>
        <taxon>Alveolata</taxon>
        <taxon>Dinophyceae</taxon>
        <taxon>Suessiales</taxon>
        <taxon>Symbiodiniaceae</taxon>
        <taxon>Durusdinium</taxon>
    </lineage>
</organism>
<evidence type="ECO:0000256" key="6">
    <source>
        <dbReference type="SAM" id="Phobius"/>
    </source>
</evidence>
<keyword evidence="2" id="KW-0963">Cytoplasm</keyword>
<dbReference type="EMBL" id="CAXAMN010011112">
    <property type="protein sequence ID" value="CAK9033763.1"/>
    <property type="molecule type" value="Genomic_DNA"/>
</dbReference>
<dbReference type="Proteomes" id="UP001642484">
    <property type="component" value="Unassembled WGS sequence"/>
</dbReference>
<keyword evidence="6" id="KW-0812">Transmembrane</keyword>
<dbReference type="Pfam" id="PF00487">
    <property type="entry name" value="FA_desaturase"/>
    <property type="match status" value="1"/>
</dbReference>
<gene>
    <name evidence="8" type="ORF">CCMP2556_LOCUS19190</name>
</gene>
<dbReference type="InterPro" id="IPR005804">
    <property type="entry name" value="FA_desaturase_dom"/>
</dbReference>
<evidence type="ECO:0000256" key="2">
    <source>
        <dbReference type="ARBA" id="ARBA00022490"/>
    </source>
</evidence>
<dbReference type="Gene3D" id="2.130.10.10">
    <property type="entry name" value="YVTN repeat-like/Quinoprotein amine dehydrogenase"/>
    <property type="match status" value="2"/>
</dbReference>
<feature type="domain" description="Fatty acid desaturase" evidence="7">
    <location>
        <begin position="216"/>
        <end position="433"/>
    </location>
</feature>
<feature type="transmembrane region" description="Helical" evidence="6">
    <location>
        <begin position="339"/>
        <end position="369"/>
    </location>
</feature>
<name>A0ABP0L3M1_9DINO</name>
<feature type="transmembrane region" description="Helical" evidence="6">
    <location>
        <begin position="310"/>
        <end position="327"/>
    </location>
</feature>
<evidence type="ECO:0000259" key="7">
    <source>
        <dbReference type="Pfam" id="PF00487"/>
    </source>
</evidence>
<reference evidence="8 9" key="1">
    <citation type="submission" date="2024-02" db="EMBL/GenBank/DDBJ databases">
        <authorList>
            <person name="Chen Y."/>
            <person name="Shah S."/>
            <person name="Dougan E. K."/>
            <person name="Thang M."/>
            <person name="Chan C."/>
        </authorList>
    </citation>
    <scope>NUCLEOTIDE SEQUENCE [LARGE SCALE GENOMIC DNA]</scope>
</reference>
<proteinExistence type="predicted"/>
<evidence type="ECO:0000256" key="3">
    <source>
        <dbReference type="ARBA" id="ARBA00022574"/>
    </source>
</evidence>